<feature type="transmembrane region" description="Helical" evidence="1">
    <location>
        <begin position="203"/>
        <end position="228"/>
    </location>
</feature>
<keyword evidence="1" id="KW-0812">Transmembrane</keyword>
<keyword evidence="3" id="KW-1185">Reference proteome</keyword>
<organism evidence="2 3">
    <name type="scientific">Alloscardovia venturai</name>
    <dbReference type="NCBI Taxonomy" id="1769421"/>
    <lineage>
        <taxon>Bacteria</taxon>
        <taxon>Bacillati</taxon>
        <taxon>Actinomycetota</taxon>
        <taxon>Actinomycetes</taxon>
        <taxon>Bifidobacteriales</taxon>
        <taxon>Bifidobacteriaceae</taxon>
        <taxon>Alloscardovia</taxon>
    </lineage>
</organism>
<comment type="caution">
    <text evidence="2">The sequence shown here is derived from an EMBL/GenBank/DDBJ whole genome shotgun (WGS) entry which is preliminary data.</text>
</comment>
<dbReference type="InterPro" id="IPR008523">
    <property type="entry name" value="DUF805"/>
</dbReference>
<evidence type="ECO:0000313" key="2">
    <source>
        <dbReference type="EMBL" id="MFD0704728.1"/>
    </source>
</evidence>
<feature type="transmembrane region" description="Helical" evidence="1">
    <location>
        <begin position="158"/>
        <end position="183"/>
    </location>
</feature>
<dbReference type="EMBL" id="JBHTHQ010000013">
    <property type="protein sequence ID" value="MFD0704728.1"/>
    <property type="molecule type" value="Genomic_DNA"/>
</dbReference>
<keyword evidence="1" id="KW-0472">Membrane</keyword>
<gene>
    <name evidence="2" type="ORF">ACFQY8_03050</name>
</gene>
<accession>A0ABW2Y6R5</accession>
<sequence>MDGYASLPPTYTSYTSQAYVAGGYETQANVSPLSLTRATVYANPAEAYNGVAPLDVHADGSFTLIPPLNQPYYGVHAGAAIRRFFKKYATFNGRASRSEFWWAYGFTVIVQLAINVISHFFHISNAGTIVSALWSLAIFIPTLAIASRRLHDANHSAAWIFAGIAGIIGLYATVTVIAAVFAFAGTEFVLVGARLIDSFAWNIGATIGLILLLIDIAASLAFVVFLAAPSDVRGVRFDANYIPAVPTIPAVPAVSTAPFIAPTQAMPPTESSIPAASSAMTPGVYPTSMPTVPHQASQYYPYPLSPYAPYVPENPHQ</sequence>
<dbReference type="Proteomes" id="UP001597036">
    <property type="component" value="Unassembled WGS sequence"/>
</dbReference>
<dbReference type="PANTHER" id="PTHR34980:SF2">
    <property type="entry name" value="INNER MEMBRANE PROTEIN YHAH-RELATED"/>
    <property type="match status" value="1"/>
</dbReference>
<dbReference type="PANTHER" id="PTHR34980">
    <property type="entry name" value="INNER MEMBRANE PROTEIN-RELATED-RELATED"/>
    <property type="match status" value="1"/>
</dbReference>
<protein>
    <submittedName>
        <fullName evidence="2">DUF805 domain-containing protein</fullName>
    </submittedName>
</protein>
<dbReference type="Pfam" id="PF05656">
    <property type="entry name" value="DUF805"/>
    <property type="match status" value="1"/>
</dbReference>
<feature type="transmembrane region" description="Helical" evidence="1">
    <location>
        <begin position="101"/>
        <end position="121"/>
    </location>
</feature>
<reference evidence="3" key="1">
    <citation type="journal article" date="2019" name="Int. J. Syst. Evol. Microbiol.">
        <title>The Global Catalogue of Microorganisms (GCM) 10K type strain sequencing project: providing services to taxonomists for standard genome sequencing and annotation.</title>
        <authorList>
            <consortium name="The Broad Institute Genomics Platform"/>
            <consortium name="The Broad Institute Genome Sequencing Center for Infectious Disease"/>
            <person name="Wu L."/>
            <person name="Ma J."/>
        </authorList>
    </citation>
    <scope>NUCLEOTIDE SEQUENCE [LARGE SCALE GENOMIC DNA]</scope>
    <source>
        <strain evidence="3">CCM 8604</strain>
    </source>
</reference>
<dbReference type="RefSeq" id="WP_377938440.1">
    <property type="nucleotide sequence ID" value="NZ_JBHTHQ010000013.1"/>
</dbReference>
<evidence type="ECO:0000313" key="3">
    <source>
        <dbReference type="Proteomes" id="UP001597036"/>
    </source>
</evidence>
<name>A0ABW2Y6R5_9BIFI</name>
<proteinExistence type="predicted"/>
<feature type="transmembrane region" description="Helical" evidence="1">
    <location>
        <begin position="127"/>
        <end position="146"/>
    </location>
</feature>
<evidence type="ECO:0000256" key="1">
    <source>
        <dbReference type="SAM" id="Phobius"/>
    </source>
</evidence>
<keyword evidence="1" id="KW-1133">Transmembrane helix</keyword>